<dbReference type="KEGG" id="hmi:soil367_06065"/>
<gene>
    <name evidence="2" type="ORF">soil367_06065</name>
</gene>
<dbReference type="SUPFAM" id="SSF53335">
    <property type="entry name" value="S-adenosyl-L-methionine-dependent methyltransferases"/>
    <property type="match status" value="1"/>
</dbReference>
<dbReference type="Gene3D" id="3.40.50.150">
    <property type="entry name" value="Vaccinia Virus protein VP39"/>
    <property type="match status" value="1"/>
</dbReference>
<dbReference type="Gene3D" id="3.40.50.720">
    <property type="entry name" value="NAD(P)-binding Rossmann-like Domain"/>
    <property type="match status" value="1"/>
</dbReference>
<organism evidence="2 3">
    <name type="scientific">Hydrocarboniclastica marina</name>
    <dbReference type="NCBI Taxonomy" id="2259620"/>
    <lineage>
        <taxon>Bacteria</taxon>
        <taxon>Pseudomonadati</taxon>
        <taxon>Pseudomonadota</taxon>
        <taxon>Gammaproteobacteria</taxon>
        <taxon>Alteromonadales</taxon>
        <taxon>Alteromonadaceae</taxon>
        <taxon>Hydrocarboniclastica</taxon>
    </lineage>
</organism>
<dbReference type="Pfam" id="PF05050">
    <property type="entry name" value="Methyltransf_21"/>
    <property type="match status" value="1"/>
</dbReference>
<keyword evidence="3" id="KW-1185">Reference proteome</keyword>
<dbReference type="NCBIfam" id="TIGR01444">
    <property type="entry name" value="fkbM_fam"/>
    <property type="match status" value="1"/>
</dbReference>
<dbReference type="InterPro" id="IPR052514">
    <property type="entry name" value="SAM-dependent_MTase"/>
</dbReference>
<name>A0A4P7XFQ5_9ALTE</name>
<protein>
    <submittedName>
        <fullName evidence="2">FkbM family methyltransferase</fullName>
    </submittedName>
</protein>
<keyword evidence="2" id="KW-0489">Methyltransferase</keyword>
<reference evidence="2 3" key="1">
    <citation type="submission" date="2018-07" db="EMBL/GenBank/DDBJ databases">
        <title>Marsedoiliclastica nanhaica gen. nov. sp. nov., a novel marine hydrocarbonoclastic bacterium isolated from an in-situ enriched hydrocarbon-degrading consortium in deep-sea sediment.</title>
        <authorList>
            <person name="Dong C."/>
            <person name="Ma T."/>
            <person name="Liu R."/>
            <person name="Shao Z."/>
        </authorList>
    </citation>
    <scope>NUCLEOTIDE SEQUENCE [LARGE SCALE GENOMIC DNA]</scope>
    <source>
        <strain evidence="3">soil36-7</strain>
    </source>
</reference>
<dbReference type="GO" id="GO:0008168">
    <property type="term" value="F:methyltransferase activity"/>
    <property type="evidence" value="ECO:0007669"/>
    <property type="project" value="UniProtKB-KW"/>
</dbReference>
<proteinExistence type="predicted"/>
<evidence type="ECO:0000313" key="2">
    <source>
        <dbReference type="EMBL" id="QCF25525.1"/>
    </source>
</evidence>
<dbReference type="GO" id="GO:0032259">
    <property type="term" value="P:methylation"/>
    <property type="evidence" value="ECO:0007669"/>
    <property type="project" value="UniProtKB-KW"/>
</dbReference>
<feature type="domain" description="Methyltransferase FkbM" evidence="1">
    <location>
        <begin position="166"/>
        <end position="316"/>
    </location>
</feature>
<dbReference type="Proteomes" id="UP000298049">
    <property type="component" value="Chromosome"/>
</dbReference>
<dbReference type="InterPro" id="IPR006342">
    <property type="entry name" value="FkbM_mtfrase"/>
</dbReference>
<keyword evidence="2" id="KW-0808">Transferase</keyword>
<evidence type="ECO:0000313" key="3">
    <source>
        <dbReference type="Proteomes" id="UP000298049"/>
    </source>
</evidence>
<accession>A0A4P7XFQ5</accession>
<sequence>MRSFSSVAVFGTGQGGASLTELLAEYGIEVSYYLDNDQAKHGGEFHGKPVMAPEKAYEEQPVVLIASFRARDIAQQLHEHGVRYYDFSFCTDFRRWKNHFDPERFSAIPALETAARFLNGPDLEAFLGCVRYRQTLDPVYLQPATFEHYFHPKVSPTSGDTYVDGGAWQGDTVEVLKHRLGDSVRIHCFEPDSDNREILLRLIDERDYSGVTVSHFGLWNCTETLRFLSSGEATHTMQARVDNGSGEGTVIEIQARDLDGYCMELGERVDYIKLDVEGAEPQVISGAARILQEQQPRLAISAYHEPEQLWQLLKQIHEVNPAYQFCFAHHSQNLFESVIYAWVGEAS</sequence>
<dbReference type="InterPro" id="IPR029063">
    <property type="entry name" value="SAM-dependent_MTases_sf"/>
</dbReference>
<dbReference type="EMBL" id="CP031093">
    <property type="protein sequence ID" value="QCF25525.1"/>
    <property type="molecule type" value="Genomic_DNA"/>
</dbReference>
<dbReference type="PANTHER" id="PTHR34203">
    <property type="entry name" value="METHYLTRANSFERASE, FKBM FAMILY PROTEIN"/>
    <property type="match status" value="1"/>
</dbReference>
<evidence type="ECO:0000259" key="1">
    <source>
        <dbReference type="Pfam" id="PF05050"/>
    </source>
</evidence>
<dbReference type="PANTHER" id="PTHR34203:SF15">
    <property type="entry name" value="SLL1173 PROTEIN"/>
    <property type="match status" value="1"/>
</dbReference>
<dbReference type="AlphaFoldDB" id="A0A4P7XFQ5"/>